<feature type="domain" description="O-GlcNAc transferase C-terminal" evidence="9">
    <location>
        <begin position="258"/>
        <end position="417"/>
    </location>
</feature>
<reference evidence="10 11" key="1">
    <citation type="submission" date="2015-10" db="EMBL/GenBank/DDBJ databases">
        <title>Conservation of the essential genome among Caulobacter and Brevundimonas species.</title>
        <authorList>
            <person name="Scott D."/>
            <person name="Ely B."/>
        </authorList>
    </citation>
    <scope>NUCLEOTIDE SEQUENCE [LARGE SCALE GENOMIC DNA]</scope>
    <source>
        <strain evidence="10 11">CB4</strain>
    </source>
</reference>
<dbReference type="KEGG" id="chq:AQ619_02230"/>
<evidence type="ECO:0000256" key="4">
    <source>
        <dbReference type="ARBA" id="ARBA00022676"/>
    </source>
</evidence>
<protein>
    <recommendedName>
        <fullName evidence="3">protein O-GlcNAc transferase</fullName>
        <ecNumber evidence="3">2.4.1.255</ecNumber>
    </recommendedName>
</protein>
<dbReference type="RefSeq" id="WP_062143662.1">
    <property type="nucleotide sequence ID" value="NZ_CP013002.1"/>
</dbReference>
<dbReference type="EC" id="2.4.1.255" evidence="3"/>
<evidence type="ECO:0000256" key="1">
    <source>
        <dbReference type="ARBA" id="ARBA00004922"/>
    </source>
</evidence>
<dbReference type="InterPro" id="IPR037919">
    <property type="entry name" value="OGT"/>
</dbReference>
<evidence type="ECO:0000313" key="10">
    <source>
        <dbReference type="EMBL" id="ALL12274.1"/>
    </source>
</evidence>
<evidence type="ECO:0000256" key="5">
    <source>
        <dbReference type="ARBA" id="ARBA00022679"/>
    </source>
</evidence>
<keyword evidence="7 8" id="KW-0802">TPR repeat</keyword>
<comment type="similarity">
    <text evidence="2">Belongs to the glycosyltransferase 41 family. O-GlcNAc transferase subfamily.</text>
</comment>
<dbReference type="InterPro" id="IPR019734">
    <property type="entry name" value="TPR_rpt"/>
</dbReference>
<dbReference type="Pfam" id="PF13844">
    <property type="entry name" value="Glyco_transf_41"/>
    <property type="match status" value="2"/>
</dbReference>
<proteinExistence type="inferred from homology"/>
<dbReference type="PANTHER" id="PTHR44366">
    <property type="entry name" value="UDP-N-ACETYLGLUCOSAMINE--PEPTIDE N-ACETYLGLUCOSAMINYLTRANSFERASE 110 KDA SUBUNIT"/>
    <property type="match status" value="1"/>
</dbReference>
<feature type="repeat" description="TPR" evidence="8">
    <location>
        <begin position="80"/>
        <end position="113"/>
    </location>
</feature>
<dbReference type="GO" id="GO:0006493">
    <property type="term" value="P:protein O-linked glycosylation"/>
    <property type="evidence" value="ECO:0007669"/>
    <property type="project" value="InterPro"/>
</dbReference>
<evidence type="ECO:0000256" key="3">
    <source>
        <dbReference type="ARBA" id="ARBA00011970"/>
    </source>
</evidence>
<keyword evidence="6" id="KW-0677">Repeat</keyword>
<dbReference type="Gene3D" id="3.40.50.11380">
    <property type="match status" value="1"/>
</dbReference>
<dbReference type="Pfam" id="PF13181">
    <property type="entry name" value="TPR_8"/>
    <property type="match status" value="1"/>
</dbReference>
<dbReference type="OrthoDB" id="146908at2"/>
<evidence type="ECO:0000259" key="9">
    <source>
        <dbReference type="Pfam" id="PF13844"/>
    </source>
</evidence>
<dbReference type="SUPFAM" id="SSF48452">
    <property type="entry name" value="TPR-like"/>
    <property type="match status" value="1"/>
</dbReference>
<evidence type="ECO:0000256" key="7">
    <source>
        <dbReference type="ARBA" id="ARBA00022803"/>
    </source>
</evidence>
<dbReference type="InterPro" id="IPR029489">
    <property type="entry name" value="OGT/SEC/SPY_C"/>
</dbReference>
<dbReference type="Proteomes" id="UP000056905">
    <property type="component" value="Chromosome"/>
</dbReference>
<accession>A0A0N7JH33</accession>
<dbReference type="InterPro" id="IPR011990">
    <property type="entry name" value="TPR-like_helical_dom_sf"/>
</dbReference>
<evidence type="ECO:0000256" key="6">
    <source>
        <dbReference type="ARBA" id="ARBA00022737"/>
    </source>
</evidence>
<organism evidence="10 11">
    <name type="scientific">Caulobacter henricii</name>
    <dbReference type="NCBI Taxonomy" id="69395"/>
    <lineage>
        <taxon>Bacteria</taxon>
        <taxon>Pseudomonadati</taxon>
        <taxon>Pseudomonadota</taxon>
        <taxon>Alphaproteobacteria</taxon>
        <taxon>Caulobacterales</taxon>
        <taxon>Caulobacteraceae</taxon>
        <taxon>Caulobacter</taxon>
    </lineage>
</organism>
<comment type="pathway">
    <text evidence="1">Protein modification; protein glycosylation.</text>
</comment>
<evidence type="ECO:0000256" key="2">
    <source>
        <dbReference type="ARBA" id="ARBA00005386"/>
    </source>
</evidence>
<feature type="domain" description="O-GlcNAc transferase C-terminal" evidence="9">
    <location>
        <begin position="422"/>
        <end position="602"/>
    </location>
</feature>
<dbReference type="SUPFAM" id="SSF53756">
    <property type="entry name" value="UDP-Glycosyltransferase/glycogen phosphorylase"/>
    <property type="match status" value="1"/>
</dbReference>
<evidence type="ECO:0000256" key="8">
    <source>
        <dbReference type="PROSITE-ProRule" id="PRU00339"/>
    </source>
</evidence>
<dbReference type="GO" id="GO:0097363">
    <property type="term" value="F:protein O-acetylglucosaminyltransferase activity"/>
    <property type="evidence" value="ECO:0007669"/>
    <property type="project" value="UniProtKB-EC"/>
</dbReference>
<keyword evidence="5" id="KW-0808">Transferase</keyword>
<sequence>MNDTPAIDPSDAAANHGEAVRLHRLGQINAAVPYYKAVLALMPHEPDSLHNLGLIAQARGDLSSAMRLWSFCIAHNPGRANTHNAMGGLLARVGRLDQALAAHDQALAIAPDDIDGLISRGNLLVRLGRNDEALVAYDRIIEIRPELPAPHANRAGLLAVLKRPREAIESCRNVLRLEPTSAVAESLKYREQIKICDWSDHAETMAAFEQRILTFSDDPHAVLARCDDPLAQRLCSETYLGKRFPVPVQPLWTGEVYRHDKIRIAYVSSDFRDHPVAHLVAGLFERHDRDRFDITAYALSPSIGDVHRLRIEAAFPEFHDVSGASDLEIAQRIRAAETDILIDLNGLTGHLRPSIFAARPAPIQINYLGYPGTVGHGLVDYILADPIVAPRGREEAYCEQIIRLPHAYQINDDRKVIAAETVSRHQEGLPETGFVFASFNAHYKISPPVFDVWMRLLQAVPGSVLWLIGGREDAVLNLRAEAEARGVPSDRLVFSSRVDLQDHLARHRLADLFLDTLPYTAHTTASDALWAGLPLVTCIGEGFAARVAASLLTAVGLPELITDSLEAYEALALALARDPDRLQALRQRLIDQVPTTPLFNTDLSRRHIEAAYVGAWEIYQRGEQPKAFDVAP</sequence>
<dbReference type="EMBL" id="CP013002">
    <property type="protein sequence ID" value="ALL12274.1"/>
    <property type="molecule type" value="Genomic_DNA"/>
</dbReference>
<dbReference type="SMART" id="SM00028">
    <property type="entry name" value="TPR"/>
    <property type="match status" value="5"/>
</dbReference>
<gene>
    <name evidence="10" type="ORF">AQ619_02230</name>
</gene>
<dbReference type="STRING" id="69395.AQ619_02230"/>
<keyword evidence="11" id="KW-1185">Reference proteome</keyword>
<feature type="repeat" description="TPR" evidence="8">
    <location>
        <begin position="114"/>
        <end position="147"/>
    </location>
</feature>
<dbReference type="PANTHER" id="PTHR44366:SF1">
    <property type="entry name" value="UDP-N-ACETYLGLUCOSAMINE--PEPTIDE N-ACETYLGLUCOSAMINYLTRANSFERASE 110 KDA SUBUNIT"/>
    <property type="match status" value="1"/>
</dbReference>
<dbReference type="Gene3D" id="1.25.40.10">
    <property type="entry name" value="Tetratricopeptide repeat domain"/>
    <property type="match status" value="2"/>
</dbReference>
<keyword evidence="4" id="KW-0328">Glycosyltransferase</keyword>
<dbReference type="PROSITE" id="PS50005">
    <property type="entry name" value="TPR"/>
    <property type="match status" value="2"/>
</dbReference>
<dbReference type="Gene3D" id="3.40.50.2000">
    <property type="entry name" value="Glycogen Phosphorylase B"/>
    <property type="match status" value="1"/>
</dbReference>
<evidence type="ECO:0000313" key="11">
    <source>
        <dbReference type="Proteomes" id="UP000056905"/>
    </source>
</evidence>
<dbReference type="AlphaFoldDB" id="A0A0N7JH33"/>
<name>A0A0N7JH33_9CAUL</name>